<evidence type="ECO:0000313" key="2">
    <source>
        <dbReference type="EMBL" id="OWY96896.1"/>
    </source>
</evidence>
<evidence type="ECO:0000313" key="3">
    <source>
        <dbReference type="Proteomes" id="UP000198211"/>
    </source>
</evidence>
<name>A0A225UWK8_9STRA</name>
<comment type="caution">
    <text evidence="2">The sequence shown here is derived from an EMBL/GenBank/DDBJ whole genome shotgun (WGS) entry which is preliminary data.</text>
</comment>
<dbReference type="EMBL" id="NBNE01011097">
    <property type="protein sequence ID" value="OWY96896.1"/>
    <property type="molecule type" value="Genomic_DNA"/>
</dbReference>
<feature type="region of interest" description="Disordered" evidence="1">
    <location>
        <begin position="462"/>
        <end position="483"/>
    </location>
</feature>
<sequence length="495" mass="55173">MPHGGILQSDPQMIRSDSTRRAVPRTSREDVKLGRSPGWNPVRAERSRYCIYAYVNKATEDRGRKESDLRGNTCNLHSYTAKIASLPQTSEFSRSNAEGALDLKRGESRGYWKRHSPGKMFRQANISGRINHERAILLLVSILDTAFARKVGCNFDTSQKQVCVGIGDNVYTTEGRTKIKITLAGYLVYFFDIWIGDLSGQNAILGMDFMVPAGVRMDLADGSMRLPDEVGNHLMVRLYGEKVRSVILERSLRIPVGHAEEPDVRIILSATERLWVTRGERWIPTVTEGPGRTRYLVISNIGDRILRLDHRLDIGMILDQDKVPRSPGFVSVGSRRYREWQNLALESTDSPIRDEDAHLRHRLAHPGPLPLTTADAGDNLTESSHYASAAEDGSDTTSEPPRRMSLGPSGASMLEARSKIRRSSPARSNRRDNGSAPTDQATVAESSDRSKFFNAAMARYLAEEREANKDPASTRPQHQGSQDVAILRPRISLGI</sequence>
<proteinExistence type="predicted"/>
<keyword evidence="3" id="KW-1185">Reference proteome</keyword>
<reference evidence="3" key="1">
    <citation type="submission" date="2017-03" db="EMBL/GenBank/DDBJ databases">
        <title>Phytopthora megakarya and P. palmivora, two closely related causual agents of cacao black pod achieved similar genome size and gene model numbers by different mechanisms.</title>
        <authorList>
            <person name="Ali S."/>
            <person name="Shao J."/>
            <person name="Larry D.J."/>
            <person name="Kronmiller B."/>
            <person name="Shen D."/>
            <person name="Strem M.D."/>
            <person name="Melnick R.L."/>
            <person name="Guiltinan M.J."/>
            <person name="Tyler B.M."/>
            <person name="Meinhardt L.W."/>
            <person name="Bailey B.A."/>
        </authorList>
    </citation>
    <scope>NUCLEOTIDE SEQUENCE [LARGE SCALE GENOMIC DNA]</scope>
    <source>
        <strain evidence="3">zdho120</strain>
    </source>
</reference>
<dbReference type="AlphaFoldDB" id="A0A225UWK8"/>
<dbReference type="OrthoDB" id="128724at2759"/>
<feature type="region of interest" description="Disordered" evidence="1">
    <location>
        <begin position="1"/>
        <end position="35"/>
    </location>
</feature>
<protein>
    <recommendedName>
        <fullName evidence="4">Eukaryotic/viral aspartic protease</fullName>
    </recommendedName>
</protein>
<evidence type="ECO:0000256" key="1">
    <source>
        <dbReference type="SAM" id="MobiDB-lite"/>
    </source>
</evidence>
<accession>A0A225UWK8</accession>
<dbReference type="Gene3D" id="2.40.70.10">
    <property type="entry name" value="Acid Proteases"/>
    <property type="match status" value="1"/>
</dbReference>
<evidence type="ECO:0008006" key="4">
    <source>
        <dbReference type="Google" id="ProtNLM"/>
    </source>
</evidence>
<feature type="compositionally biased region" description="Polar residues" evidence="1">
    <location>
        <begin position="435"/>
        <end position="445"/>
    </location>
</feature>
<dbReference type="InterPro" id="IPR021109">
    <property type="entry name" value="Peptidase_aspartic_dom_sf"/>
</dbReference>
<gene>
    <name evidence="2" type="ORF">PHMEG_00032718</name>
</gene>
<feature type="region of interest" description="Disordered" evidence="1">
    <location>
        <begin position="385"/>
        <end position="450"/>
    </location>
</feature>
<dbReference type="Proteomes" id="UP000198211">
    <property type="component" value="Unassembled WGS sequence"/>
</dbReference>
<organism evidence="2 3">
    <name type="scientific">Phytophthora megakarya</name>
    <dbReference type="NCBI Taxonomy" id="4795"/>
    <lineage>
        <taxon>Eukaryota</taxon>
        <taxon>Sar</taxon>
        <taxon>Stramenopiles</taxon>
        <taxon>Oomycota</taxon>
        <taxon>Peronosporomycetes</taxon>
        <taxon>Peronosporales</taxon>
        <taxon>Peronosporaceae</taxon>
        <taxon>Phytophthora</taxon>
    </lineage>
</organism>